<dbReference type="PANTHER" id="PTHR46656:SF3">
    <property type="entry name" value="PUTATIVE-RELATED"/>
    <property type="match status" value="1"/>
</dbReference>
<dbReference type="Pfam" id="PF13692">
    <property type="entry name" value="Glyco_trans_1_4"/>
    <property type="match status" value="1"/>
</dbReference>
<sequence length="375" mass="43427">MNILLEGIFYNGHGFAEGNRILLRILYRAGYQVRILARDSHEKNLVLDPKEVAFISSFEKNKLRSNDIYLCNFVGSSIRYNPDFRINIARTTFETDRIPDDWVPELNKFNEVWVQSTFNVDTFAKSGVEVPLRLIPNFFDINAYDLCVKPLSLPVSKSFLFLAVFDLQQRKGYDILLEAFLNEFSQMDDVALVVKIRNSGGIHKLESIIDEHHKSKREMPTIYMIDQMLTTRELLGLYKSCHAFVLPTRGEGWGRPFFEAMLMEMPVIGTGWSGQTDFMNESNAFLVQVDRLIRIKNSDYPMFNGHLWAQPSIQDLQNKMRYVFEHAAESKQMGKKARSDLLRTYKPNEIAARVTKELNKFQAEEGENSEHLIGW</sequence>
<reference evidence="1 2" key="1">
    <citation type="submission" date="2021-03" db="EMBL/GenBank/DDBJ databases">
        <title>Genomic Encyclopedia of Type Strains, Phase IV (KMG-IV): sequencing the most valuable type-strain genomes for metagenomic binning, comparative biology and taxonomic classification.</title>
        <authorList>
            <person name="Goeker M."/>
        </authorList>
    </citation>
    <scope>NUCLEOTIDE SEQUENCE [LARGE SCALE GENOMIC DNA]</scope>
    <source>
        <strain evidence="1 2">DSM 24950</strain>
    </source>
</reference>
<name>A0ABS4I7S7_9BACL</name>
<proteinExistence type="predicted"/>
<dbReference type="RefSeq" id="WP_167068080.1">
    <property type="nucleotide sequence ID" value="NZ_JAAOZR010000094.1"/>
</dbReference>
<dbReference type="SUPFAM" id="SSF53756">
    <property type="entry name" value="UDP-Glycosyltransferase/glycogen phosphorylase"/>
    <property type="match status" value="1"/>
</dbReference>
<dbReference type="CDD" id="cd03801">
    <property type="entry name" value="GT4_PimA-like"/>
    <property type="match status" value="1"/>
</dbReference>
<dbReference type="Proteomes" id="UP001519344">
    <property type="component" value="Unassembled WGS sequence"/>
</dbReference>
<accession>A0ABS4I7S7</accession>
<evidence type="ECO:0000313" key="2">
    <source>
        <dbReference type="Proteomes" id="UP001519344"/>
    </source>
</evidence>
<keyword evidence="2" id="KW-1185">Reference proteome</keyword>
<dbReference type="PANTHER" id="PTHR46656">
    <property type="entry name" value="PUTATIVE-RELATED"/>
    <property type="match status" value="1"/>
</dbReference>
<dbReference type="EMBL" id="JAGGKV010000027">
    <property type="protein sequence ID" value="MBP1966974.1"/>
    <property type="molecule type" value="Genomic_DNA"/>
</dbReference>
<protein>
    <submittedName>
        <fullName evidence="1">Glycosyltransferase involved in cell wall biosynthesis</fullName>
    </submittedName>
</protein>
<gene>
    <name evidence="1" type="ORF">J2Z65_006235</name>
</gene>
<organism evidence="1 2">
    <name type="scientific">Paenibacillus aceris</name>
    <dbReference type="NCBI Taxonomy" id="869555"/>
    <lineage>
        <taxon>Bacteria</taxon>
        <taxon>Bacillati</taxon>
        <taxon>Bacillota</taxon>
        <taxon>Bacilli</taxon>
        <taxon>Bacillales</taxon>
        <taxon>Paenibacillaceae</taxon>
        <taxon>Paenibacillus</taxon>
    </lineage>
</organism>
<evidence type="ECO:0000313" key="1">
    <source>
        <dbReference type="EMBL" id="MBP1966974.1"/>
    </source>
</evidence>
<comment type="caution">
    <text evidence="1">The sequence shown here is derived from an EMBL/GenBank/DDBJ whole genome shotgun (WGS) entry which is preliminary data.</text>
</comment>
<dbReference type="Gene3D" id="3.40.50.2000">
    <property type="entry name" value="Glycogen Phosphorylase B"/>
    <property type="match status" value="1"/>
</dbReference>